<dbReference type="GO" id="GO:0003700">
    <property type="term" value="F:DNA-binding transcription factor activity"/>
    <property type="evidence" value="ECO:0000318"/>
    <property type="project" value="GO_Central"/>
</dbReference>
<dbReference type="PROSITE" id="PS50157">
    <property type="entry name" value="ZINC_FINGER_C2H2_2"/>
    <property type="match status" value="7"/>
</dbReference>
<feature type="domain" description="C2H2-type" evidence="13">
    <location>
        <begin position="357"/>
        <end position="384"/>
    </location>
</feature>
<comment type="similarity">
    <text evidence="3">Belongs to the krueppel C2H2-type zinc-finger protein family.</text>
</comment>
<keyword evidence="6 12" id="KW-0863">Zinc-finger</keyword>
<feature type="domain" description="C2H2-type" evidence="13">
    <location>
        <begin position="273"/>
        <end position="300"/>
    </location>
</feature>
<feature type="domain" description="C2H2-type" evidence="13">
    <location>
        <begin position="329"/>
        <end position="356"/>
    </location>
</feature>
<dbReference type="PANTHER" id="PTHR23226">
    <property type="entry name" value="ZINC FINGER AND SCAN DOMAIN-CONTAINING"/>
    <property type="match status" value="1"/>
</dbReference>
<dbReference type="OrthoDB" id="8922241at2759"/>
<dbReference type="GeneID" id="108704271"/>
<dbReference type="Gene3D" id="3.30.160.60">
    <property type="entry name" value="Classic Zinc Finger"/>
    <property type="match status" value="7"/>
</dbReference>
<keyword evidence="5" id="KW-0677">Repeat</keyword>
<evidence type="ECO:0000256" key="6">
    <source>
        <dbReference type="ARBA" id="ARBA00022771"/>
    </source>
</evidence>
<evidence type="ECO:0000256" key="11">
    <source>
        <dbReference type="ARBA" id="ARBA00023242"/>
    </source>
</evidence>
<evidence type="ECO:0000259" key="13">
    <source>
        <dbReference type="PROSITE" id="PS50157"/>
    </source>
</evidence>
<keyword evidence="4" id="KW-0479">Metal-binding</keyword>
<keyword evidence="8" id="KW-0805">Transcription regulation</keyword>
<dbReference type="Pfam" id="PF00096">
    <property type="entry name" value="zf-C2H2"/>
    <property type="match status" value="7"/>
</dbReference>
<keyword evidence="14" id="KW-1185">Reference proteome</keyword>
<reference evidence="15 16" key="1">
    <citation type="submission" date="2025-04" db="UniProtKB">
        <authorList>
            <consortium name="RefSeq"/>
        </authorList>
    </citation>
    <scope>IDENTIFICATION</scope>
    <source>
        <strain evidence="15 16">J_2021</strain>
        <tissue evidence="15 16">Erythrocytes</tissue>
    </source>
</reference>
<evidence type="ECO:0000256" key="8">
    <source>
        <dbReference type="ARBA" id="ARBA00023015"/>
    </source>
</evidence>
<evidence type="ECO:0000256" key="2">
    <source>
        <dbReference type="ARBA" id="ARBA00004123"/>
    </source>
</evidence>
<comment type="function">
    <text evidence="1">May be involved in transcriptional regulation.</text>
</comment>
<dbReference type="FunFam" id="3.30.160.60:FF:001854">
    <property type="entry name" value="Zinc finger protein"/>
    <property type="match status" value="2"/>
</dbReference>
<dbReference type="SMART" id="SM00355">
    <property type="entry name" value="ZnF_C2H2"/>
    <property type="match status" value="7"/>
</dbReference>
<evidence type="ECO:0000256" key="4">
    <source>
        <dbReference type="ARBA" id="ARBA00022723"/>
    </source>
</evidence>
<dbReference type="SUPFAM" id="SSF57667">
    <property type="entry name" value="beta-beta-alpha zinc fingers"/>
    <property type="match status" value="4"/>
</dbReference>
<feature type="domain" description="C2H2-type" evidence="13">
    <location>
        <begin position="301"/>
        <end position="328"/>
    </location>
</feature>
<accession>A0A8J1LZY5</accession>
<dbReference type="FunFam" id="3.30.160.60:FF:000706">
    <property type="entry name" value="Zinc finger protein"/>
    <property type="match status" value="1"/>
</dbReference>
<dbReference type="FunFam" id="3.30.160.60:FF:003279">
    <property type="match status" value="1"/>
</dbReference>
<dbReference type="FunFam" id="3.30.160.60:FF:002343">
    <property type="entry name" value="Zinc finger protein 33A"/>
    <property type="match status" value="1"/>
</dbReference>
<evidence type="ECO:0000256" key="12">
    <source>
        <dbReference type="PROSITE-ProRule" id="PRU00042"/>
    </source>
</evidence>
<dbReference type="GO" id="GO:0000978">
    <property type="term" value="F:RNA polymerase II cis-regulatory region sequence-specific DNA binding"/>
    <property type="evidence" value="ECO:0000318"/>
    <property type="project" value="GO_Central"/>
</dbReference>
<evidence type="ECO:0000256" key="7">
    <source>
        <dbReference type="ARBA" id="ARBA00022833"/>
    </source>
</evidence>
<dbReference type="InterPro" id="IPR036236">
    <property type="entry name" value="Znf_C2H2_sf"/>
</dbReference>
<protein>
    <submittedName>
        <fullName evidence="15">Gastrula Zinc finger protein XlCGF57.1-like isoform X1</fullName>
    </submittedName>
</protein>
<comment type="subcellular location">
    <subcellularLocation>
        <location evidence="2">Nucleus</location>
    </subcellularLocation>
</comment>
<dbReference type="KEGG" id="xla:108704271"/>
<evidence type="ECO:0000256" key="10">
    <source>
        <dbReference type="ARBA" id="ARBA00023163"/>
    </source>
</evidence>
<keyword evidence="7" id="KW-0862">Zinc</keyword>
<proteinExistence type="inferred from homology"/>
<dbReference type="GO" id="GO:0005634">
    <property type="term" value="C:nucleus"/>
    <property type="evidence" value="ECO:0007669"/>
    <property type="project" value="UniProtKB-SubCell"/>
</dbReference>
<dbReference type="RefSeq" id="XP_041434994.1">
    <property type="nucleotide sequence ID" value="XM_041579060.1"/>
</dbReference>
<feature type="domain" description="C2H2-type" evidence="13">
    <location>
        <begin position="413"/>
        <end position="440"/>
    </location>
</feature>
<evidence type="ECO:0000256" key="5">
    <source>
        <dbReference type="ARBA" id="ARBA00022737"/>
    </source>
</evidence>
<evidence type="ECO:0000256" key="1">
    <source>
        <dbReference type="ARBA" id="ARBA00003767"/>
    </source>
</evidence>
<sequence length="442" mass="49843">MWIKECPSPIGQKNLPMTNMEAPENEASDCKHELTTIKSNKSLPGAGLLQTAEKEEKVSSELNKIKDLEVIFTDGESLRIESREVKLENEVTNVLIKMESQPDMLKVKIEKEETETEHCLDSFKLTLFPSTNEDHRSENEMKGRKETLPSVLCTNNSPHSLGSGIEQRAGLCLELSQHKPVSDSKCDSSPKYEARPPVSDSTYIICCKCGESVCPIIDSTHVCTHAMNDNVLNNHTKGLTEERTFICTQCGKNFSTKHNFQIHQLVHTGEKPFTCTECGKSFSQKSVLHRHQRIHTQEKPFICTECGVSFSQKSMLHRHQTVHTGAKPFTCTECGKNFSYKSNLLSHQKVHLGQKPFRCTDCGKDFSLKSTLNRHQKVHTGEKPFPCQECGKSFSQKSHLLNHEKFHRGEKRFTCTECGKGFSEKSPLLAHLGVHTEQRTAL</sequence>
<evidence type="ECO:0000313" key="15">
    <source>
        <dbReference type="RefSeq" id="XP_018096259.1"/>
    </source>
</evidence>
<dbReference type="Proteomes" id="UP000186698">
    <property type="component" value="Chromosome 9_10S"/>
</dbReference>
<evidence type="ECO:0000256" key="3">
    <source>
        <dbReference type="ARBA" id="ARBA00006991"/>
    </source>
</evidence>
<dbReference type="PROSITE" id="PS00028">
    <property type="entry name" value="ZINC_FINGER_C2H2_1"/>
    <property type="match status" value="7"/>
</dbReference>
<dbReference type="AlphaFoldDB" id="A0A8J1LZY5"/>
<dbReference type="GO" id="GO:0008270">
    <property type="term" value="F:zinc ion binding"/>
    <property type="evidence" value="ECO:0007669"/>
    <property type="project" value="UniProtKB-KW"/>
</dbReference>
<feature type="domain" description="C2H2-type" evidence="13">
    <location>
        <begin position="245"/>
        <end position="272"/>
    </location>
</feature>
<name>A0A8J1LZY5_XENLA</name>
<keyword evidence="11" id="KW-0539">Nucleus</keyword>
<evidence type="ECO:0000256" key="9">
    <source>
        <dbReference type="ARBA" id="ARBA00023125"/>
    </source>
</evidence>
<keyword evidence="10" id="KW-0804">Transcription</keyword>
<dbReference type="InterPro" id="IPR013087">
    <property type="entry name" value="Znf_C2H2_type"/>
</dbReference>
<dbReference type="PANTHER" id="PTHR23226:SF377">
    <property type="entry name" value="ZINC FINGER AND SCAN DOMAIN-CONTAINING PROTEIN 20"/>
    <property type="match status" value="1"/>
</dbReference>
<dbReference type="FunFam" id="3.30.160.60:FF:000759">
    <property type="entry name" value="zinc finger protein 16"/>
    <property type="match status" value="1"/>
</dbReference>
<evidence type="ECO:0000313" key="16">
    <source>
        <dbReference type="RefSeq" id="XP_041434994.1"/>
    </source>
</evidence>
<gene>
    <name evidence="15 16" type="primary">LOC108704271</name>
</gene>
<feature type="domain" description="C2H2-type" evidence="13">
    <location>
        <begin position="385"/>
        <end position="412"/>
    </location>
</feature>
<dbReference type="GO" id="GO:0006357">
    <property type="term" value="P:regulation of transcription by RNA polymerase II"/>
    <property type="evidence" value="ECO:0000318"/>
    <property type="project" value="GO_Central"/>
</dbReference>
<evidence type="ECO:0000313" key="14">
    <source>
        <dbReference type="Proteomes" id="UP000186698"/>
    </source>
</evidence>
<dbReference type="RefSeq" id="XP_018096259.1">
    <property type="nucleotide sequence ID" value="XM_018240770.2"/>
</dbReference>
<dbReference type="FunFam" id="3.30.160.60:FF:000100">
    <property type="entry name" value="Zinc finger 45-like"/>
    <property type="match status" value="1"/>
</dbReference>
<dbReference type="GO" id="GO:0000981">
    <property type="term" value="F:DNA-binding transcription factor activity, RNA polymerase II-specific"/>
    <property type="evidence" value="ECO:0007669"/>
    <property type="project" value="TreeGrafter"/>
</dbReference>
<keyword evidence="9" id="KW-0238">DNA-binding</keyword>
<organism evidence="14 16">
    <name type="scientific">Xenopus laevis</name>
    <name type="common">African clawed frog</name>
    <dbReference type="NCBI Taxonomy" id="8355"/>
    <lineage>
        <taxon>Eukaryota</taxon>
        <taxon>Metazoa</taxon>
        <taxon>Chordata</taxon>
        <taxon>Craniata</taxon>
        <taxon>Vertebrata</taxon>
        <taxon>Euteleostomi</taxon>
        <taxon>Amphibia</taxon>
        <taxon>Batrachia</taxon>
        <taxon>Anura</taxon>
        <taxon>Pipoidea</taxon>
        <taxon>Pipidae</taxon>
        <taxon>Xenopodinae</taxon>
        <taxon>Xenopus</taxon>
        <taxon>Xenopus</taxon>
    </lineage>
</organism>